<feature type="compositionally biased region" description="Low complexity" evidence="2">
    <location>
        <begin position="46"/>
        <end position="55"/>
    </location>
</feature>
<sequence length="346" mass="38741">MTDQTSPARSPKTPPKSPSTEPRSSPDIEADPSVAGDEQGNDDADSAFGAGSRASSTTSVSESILDYRKLHGRTYENVKTTEYWAPNDEQQNEGLDISHNVLLMNLENKLFVAPIGDNPARVLDVGTGTGIWAIDFADQFPGAKVIGTDLSPIQPSWVPPNVEFIIDDCTQDWTWPADHFDFVHLRGLYGSIPDWKDLYSKAFHHLVPGGWIQDLEMDVKIQSDHVALPDDHPFNRWAELFYEVGEKTGRSFTIATDHLMRDNLALVGFVDIVERKVKCPISGWPKDPTKKQAGILLMMAMDESLDGFTNYLFTQVLGWDKADVIVFVAEYRREMRKLSNCGWAYM</sequence>
<evidence type="ECO:0000313" key="3">
    <source>
        <dbReference type="EMBL" id="KAF7557754.1"/>
    </source>
</evidence>
<dbReference type="PANTHER" id="PTHR43591:SF10">
    <property type="entry name" value="ABC TRANSMEMBRANE TYPE-1 DOMAIN-CONTAINING PROTEIN-RELATED"/>
    <property type="match status" value="1"/>
</dbReference>
<dbReference type="Proteomes" id="UP000722485">
    <property type="component" value="Unassembled WGS sequence"/>
</dbReference>
<comment type="caution">
    <text evidence="3">The sequence shown here is derived from an EMBL/GenBank/DDBJ whole genome shotgun (WGS) entry which is preliminary data.</text>
</comment>
<dbReference type="SUPFAM" id="SSF53335">
    <property type="entry name" value="S-adenosyl-L-methionine-dependent methyltransferases"/>
    <property type="match status" value="1"/>
</dbReference>
<keyword evidence="4" id="KW-1185">Reference proteome</keyword>
<evidence type="ECO:0000313" key="4">
    <source>
        <dbReference type="Proteomes" id="UP000722485"/>
    </source>
</evidence>
<feature type="region of interest" description="Disordered" evidence="2">
    <location>
        <begin position="1"/>
        <end position="55"/>
    </location>
</feature>
<dbReference type="PANTHER" id="PTHR43591">
    <property type="entry name" value="METHYLTRANSFERASE"/>
    <property type="match status" value="1"/>
</dbReference>
<gene>
    <name evidence="3" type="ORF">G7Z17_g366</name>
</gene>
<dbReference type="InterPro" id="IPR029063">
    <property type="entry name" value="SAM-dependent_MTases_sf"/>
</dbReference>
<protein>
    <recommendedName>
        <fullName evidence="5">Methyltransferase</fullName>
    </recommendedName>
</protein>
<proteinExistence type="inferred from homology"/>
<organism evidence="3 4">
    <name type="scientific">Cylindrodendrum hubeiense</name>
    <dbReference type="NCBI Taxonomy" id="595255"/>
    <lineage>
        <taxon>Eukaryota</taxon>
        <taxon>Fungi</taxon>
        <taxon>Dikarya</taxon>
        <taxon>Ascomycota</taxon>
        <taxon>Pezizomycotina</taxon>
        <taxon>Sordariomycetes</taxon>
        <taxon>Hypocreomycetidae</taxon>
        <taxon>Hypocreales</taxon>
        <taxon>Nectriaceae</taxon>
        <taxon>Cylindrodendrum</taxon>
    </lineage>
</organism>
<accession>A0A9P5LG96</accession>
<evidence type="ECO:0000256" key="1">
    <source>
        <dbReference type="ARBA" id="ARBA00038158"/>
    </source>
</evidence>
<comment type="similarity">
    <text evidence="1">Belongs to the methyltransferase superfamily. LaeA methyltransferase family.</text>
</comment>
<dbReference type="Gene3D" id="3.40.50.150">
    <property type="entry name" value="Vaccinia Virus protein VP39"/>
    <property type="match status" value="1"/>
</dbReference>
<dbReference type="OrthoDB" id="2013972at2759"/>
<reference evidence="3" key="1">
    <citation type="submission" date="2020-03" db="EMBL/GenBank/DDBJ databases">
        <title>Draft Genome Sequence of Cylindrodendrum hubeiense.</title>
        <authorList>
            <person name="Buettner E."/>
            <person name="Kellner H."/>
        </authorList>
    </citation>
    <scope>NUCLEOTIDE SEQUENCE</scope>
    <source>
        <strain evidence="3">IHI 201604</strain>
    </source>
</reference>
<dbReference type="Pfam" id="PF13489">
    <property type="entry name" value="Methyltransf_23"/>
    <property type="match status" value="1"/>
</dbReference>
<dbReference type="GO" id="GO:0008168">
    <property type="term" value="F:methyltransferase activity"/>
    <property type="evidence" value="ECO:0007669"/>
    <property type="project" value="TreeGrafter"/>
</dbReference>
<dbReference type="CDD" id="cd02440">
    <property type="entry name" value="AdoMet_MTases"/>
    <property type="match status" value="1"/>
</dbReference>
<name>A0A9P5LG96_9HYPO</name>
<evidence type="ECO:0000256" key="2">
    <source>
        <dbReference type="SAM" id="MobiDB-lite"/>
    </source>
</evidence>
<dbReference type="AlphaFoldDB" id="A0A9P5LG96"/>
<feature type="compositionally biased region" description="Low complexity" evidence="2">
    <location>
        <begin position="1"/>
        <end position="11"/>
    </location>
</feature>
<dbReference type="EMBL" id="JAANBB010000003">
    <property type="protein sequence ID" value="KAF7557754.1"/>
    <property type="molecule type" value="Genomic_DNA"/>
</dbReference>
<evidence type="ECO:0008006" key="5">
    <source>
        <dbReference type="Google" id="ProtNLM"/>
    </source>
</evidence>